<evidence type="ECO:0000313" key="10">
    <source>
        <dbReference type="EMBL" id="WGZ91998.1"/>
    </source>
</evidence>
<evidence type="ECO:0000256" key="5">
    <source>
        <dbReference type="ARBA" id="ARBA00023284"/>
    </source>
</evidence>
<evidence type="ECO:0000256" key="4">
    <source>
        <dbReference type="ARBA" id="ARBA00023157"/>
    </source>
</evidence>
<dbReference type="CDD" id="cd02947">
    <property type="entry name" value="TRX_family"/>
    <property type="match status" value="1"/>
</dbReference>
<reference evidence="10" key="1">
    <citation type="journal article" date="2023" name="Int. J. Mol. Sci.">
        <title>Metagenomics Revealed a New Genus 'Candidatus Thiocaldithrix dubininis' gen. nov., sp. nov. and a New Species 'Candidatus Thiothrix putei' sp. nov. in the Family Thiotrichaceae, Some Members of Which Have Traits of Both Na+- and H+-Motive Energetics.</title>
        <authorList>
            <person name="Ravin N.V."/>
            <person name="Muntyan M.S."/>
            <person name="Smolyakov D.D."/>
            <person name="Rudenko T.S."/>
            <person name="Beletsky A.V."/>
            <person name="Mardanov A.V."/>
            <person name="Grabovich M.Y."/>
        </authorList>
    </citation>
    <scope>NUCLEOTIDE SEQUENCE</scope>
    <source>
        <strain evidence="10">GKL-01</strain>
    </source>
</reference>
<feature type="site" description="Contributes to redox potential value" evidence="7">
    <location>
        <position position="38"/>
    </location>
</feature>
<dbReference type="PROSITE" id="PS51352">
    <property type="entry name" value="THIOREDOXIN_2"/>
    <property type="match status" value="1"/>
</dbReference>
<evidence type="ECO:0000256" key="6">
    <source>
        <dbReference type="PIRNR" id="PIRNR000077"/>
    </source>
</evidence>
<organism evidence="10">
    <name type="scientific">Candidatus Thiocaldithrix dubininis</name>
    <dbReference type="NCBI Taxonomy" id="3080823"/>
    <lineage>
        <taxon>Bacteria</taxon>
        <taxon>Pseudomonadati</taxon>
        <taxon>Pseudomonadota</taxon>
        <taxon>Gammaproteobacteria</taxon>
        <taxon>Thiotrichales</taxon>
        <taxon>Thiotrichaceae</taxon>
        <taxon>Candidatus Thiocaldithrix</taxon>
    </lineage>
</organism>
<dbReference type="PIRSF" id="PIRSF000077">
    <property type="entry name" value="Thioredoxin"/>
    <property type="match status" value="1"/>
</dbReference>
<dbReference type="SUPFAM" id="SSF52833">
    <property type="entry name" value="Thioredoxin-like"/>
    <property type="match status" value="1"/>
</dbReference>
<keyword evidence="3" id="KW-0249">Electron transport</keyword>
<evidence type="ECO:0000256" key="3">
    <source>
        <dbReference type="ARBA" id="ARBA00022982"/>
    </source>
</evidence>
<dbReference type="InterPro" id="IPR036249">
    <property type="entry name" value="Thioredoxin-like_sf"/>
</dbReference>
<feature type="site" description="Contributes to redox potential value" evidence="7">
    <location>
        <position position="39"/>
    </location>
</feature>
<evidence type="ECO:0000256" key="2">
    <source>
        <dbReference type="ARBA" id="ARBA00022448"/>
    </source>
</evidence>
<feature type="active site" description="Nucleophile" evidence="7">
    <location>
        <position position="37"/>
    </location>
</feature>
<gene>
    <name evidence="10" type="ORF">QJT80_05835</name>
</gene>
<reference evidence="10" key="2">
    <citation type="submission" date="2023-04" db="EMBL/GenBank/DDBJ databases">
        <authorList>
            <person name="Beletskiy A.V."/>
            <person name="Mardanov A.V."/>
            <person name="Ravin N.V."/>
        </authorList>
    </citation>
    <scope>NUCLEOTIDE SEQUENCE</scope>
    <source>
        <strain evidence="10">GKL-01</strain>
    </source>
</reference>
<accession>A0AA95KLM9</accession>
<dbReference type="PROSITE" id="PS00194">
    <property type="entry name" value="THIOREDOXIN_1"/>
    <property type="match status" value="1"/>
</dbReference>
<evidence type="ECO:0000256" key="7">
    <source>
        <dbReference type="PIRSR" id="PIRSR000077-1"/>
    </source>
</evidence>
<dbReference type="PANTHER" id="PTHR45663:SF11">
    <property type="entry name" value="GEO12009P1"/>
    <property type="match status" value="1"/>
</dbReference>
<keyword evidence="5 8" id="KW-0676">Redox-active center</keyword>
<dbReference type="GO" id="GO:0015035">
    <property type="term" value="F:protein-disulfide reductase activity"/>
    <property type="evidence" value="ECO:0007669"/>
    <property type="project" value="InterPro"/>
</dbReference>
<feature type="active site" description="Nucleophile" evidence="7">
    <location>
        <position position="40"/>
    </location>
</feature>
<dbReference type="EMBL" id="CP124755">
    <property type="protein sequence ID" value="WGZ91998.1"/>
    <property type="molecule type" value="Genomic_DNA"/>
</dbReference>
<comment type="similarity">
    <text evidence="1 6">Belongs to the thioredoxin family.</text>
</comment>
<dbReference type="PRINTS" id="PR00421">
    <property type="entry name" value="THIOREDOXIN"/>
</dbReference>
<protein>
    <recommendedName>
        <fullName evidence="6">Thioredoxin</fullName>
    </recommendedName>
</protein>
<keyword evidence="4 8" id="KW-1015">Disulfide bond</keyword>
<dbReference type="KEGG" id="tdu:QJT80_05835"/>
<dbReference type="InterPro" id="IPR013766">
    <property type="entry name" value="Thioredoxin_domain"/>
</dbReference>
<proteinExistence type="inferred from homology"/>
<dbReference type="InterPro" id="IPR017937">
    <property type="entry name" value="Thioredoxin_CS"/>
</dbReference>
<feature type="domain" description="Thioredoxin" evidence="9">
    <location>
        <begin position="1"/>
        <end position="115"/>
    </location>
</feature>
<evidence type="ECO:0000256" key="1">
    <source>
        <dbReference type="ARBA" id="ARBA00008987"/>
    </source>
</evidence>
<evidence type="ECO:0000256" key="8">
    <source>
        <dbReference type="PIRSR" id="PIRSR000077-4"/>
    </source>
</evidence>
<keyword evidence="2" id="KW-0813">Transport</keyword>
<evidence type="ECO:0000259" key="9">
    <source>
        <dbReference type="PROSITE" id="PS51352"/>
    </source>
</evidence>
<name>A0AA95KLM9_9GAMM</name>
<dbReference type="GO" id="GO:0005737">
    <property type="term" value="C:cytoplasm"/>
    <property type="evidence" value="ECO:0007669"/>
    <property type="project" value="TreeGrafter"/>
</dbReference>
<dbReference type="InterPro" id="IPR005746">
    <property type="entry name" value="Thioredoxin"/>
</dbReference>
<feature type="site" description="Deprotonates C-terminal active site Cys" evidence="7">
    <location>
        <position position="31"/>
    </location>
</feature>
<dbReference type="Pfam" id="PF00085">
    <property type="entry name" value="Thioredoxin"/>
    <property type="match status" value="1"/>
</dbReference>
<feature type="disulfide bond" description="Redox-active" evidence="8">
    <location>
        <begin position="37"/>
        <end position="40"/>
    </location>
</feature>
<dbReference type="PANTHER" id="PTHR45663">
    <property type="entry name" value="GEO12009P1"/>
    <property type="match status" value="1"/>
</dbReference>
<dbReference type="Proteomes" id="UP001300672">
    <property type="component" value="Chromosome"/>
</dbReference>
<dbReference type="AlphaFoldDB" id="A0AA95KLM9"/>
<dbReference type="Gene3D" id="3.40.30.10">
    <property type="entry name" value="Glutaredoxin"/>
    <property type="match status" value="1"/>
</dbReference>
<sequence length="118" mass="13500">MTTTWIRDIQGFAEFDEYVLNASHTQPVLVDFWADWCGPCLFLAPVLKQVIEDYQGQVLLAKVDTEEDENLKLAGRYKVRGFPTVVLIEKSEEVARFSSSRSVPYVREFVETHATLLS</sequence>